<keyword evidence="2" id="KW-0963">Cytoplasm</keyword>
<evidence type="ECO:0000256" key="4">
    <source>
        <dbReference type="ARBA" id="ARBA00023125"/>
    </source>
</evidence>
<evidence type="ECO:0000256" key="2">
    <source>
        <dbReference type="ARBA" id="ARBA00022490"/>
    </source>
</evidence>
<keyword evidence="10" id="KW-1185">Reference proteome</keyword>
<sequence length="225" mass="24831">LQHTIDRGASVSTSSVDDDFGPEPRGRCYTWPMQQFVYDPMPSNALHPAMLREPTVAQLLAATPSSSSSAMGTHLMPLGMTLPPGMSSGHSLLPPKKKRCRKKPSDQLAQKKPNPWGEDSYSDIIAKALESAPDGRLKLNEIYQWFSDNIPYFRERSSQEDAAGWKVGAFWSLLFRLLLVAVPIFGLFSFVFFSPRDEPRDHQPATTGHPIAPHPSPASSAGHSF</sequence>
<feature type="region of interest" description="Disordered" evidence="7">
    <location>
        <begin position="86"/>
        <end position="117"/>
    </location>
</feature>
<keyword evidence="8" id="KW-1133">Transmembrane helix</keyword>
<evidence type="ECO:0000256" key="6">
    <source>
        <dbReference type="PROSITE-ProRule" id="PRU00089"/>
    </source>
</evidence>
<dbReference type="AlphaFoldDB" id="A0A183FEY9"/>
<dbReference type="PROSITE" id="PS50039">
    <property type="entry name" value="FORK_HEAD_3"/>
    <property type="match status" value="1"/>
</dbReference>
<dbReference type="GO" id="GO:0043565">
    <property type="term" value="F:sequence-specific DNA binding"/>
    <property type="evidence" value="ECO:0007669"/>
    <property type="project" value="InterPro"/>
</dbReference>
<protein>
    <submittedName>
        <fullName evidence="11">Fork-head domain-containing protein</fullName>
    </submittedName>
</protein>
<dbReference type="InterPro" id="IPR001766">
    <property type="entry name" value="Fork_head_dom"/>
</dbReference>
<dbReference type="Proteomes" id="UP000050761">
    <property type="component" value="Unassembled WGS sequence"/>
</dbReference>
<name>A0A183FEY9_HELPZ</name>
<evidence type="ECO:0000256" key="3">
    <source>
        <dbReference type="ARBA" id="ARBA00023015"/>
    </source>
</evidence>
<accession>A0A183FEY9</accession>
<dbReference type="SMART" id="SM00339">
    <property type="entry name" value="FH"/>
    <property type="match status" value="1"/>
</dbReference>
<evidence type="ECO:0000256" key="8">
    <source>
        <dbReference type="SAM" id="Phobius"/>
    </source>
</evidence>
<reference evidence="11" key="1">
    <citation type="submission" date="2019-09" db="UniProtKB">
        <authorList>
            <consortium name="WormBaseParasite"/>
        </authorList>
    </citation>
    <scope>IDENTIFICATION</scope>
</reference>
<feature type="domain" description="Fork-head" evidence="9">
    <location>
        <begin position="116"/>
        <end position="183"/>
    </location>
</feature>
<organism evidence="10 11">
    <name type="scientific">Heligmosomoides polygyrus</name>
    <name type="common">Parasitic roundworm</name>
    <dbReference type="NCBI Taxonomy" id="6339"/>
    <lineage>
        <taxon>Eukaryota</taxon>
        <taxon>Metazoa</taxon>
        <taxon>Ecdysozoa</taxon>
        <taxon>Nematoda</taxon>
        <taxon>Chromadorea</taxon>
        <taxon>Rhabditida</taxon>
        <taxon>Rhabditina</taxon>
        <taxon>Rhabditomorpha</taxon>
        <taxon>Strongyloidea</taxon>
        <taxon>Heligmosomidae</taxon>
        <taxon>Heligmosomoides</taxon>
    </lineage>
</organism>
<feature type="DNA-binding region" description="Fork-head" evidence="6">
    <location>
        <begin position="116"/>
        <end position="183"/>
    </location>
</feature>
<evidence type="ECO:0000256" key="1">
    <source>
        <dbReference type="ARBA" id="ARBA00004496"/>
    </source>
</evidence>
<keyword evidence="6" id="KW-0539">Nucleus</keyword>
<dbReference type="Pfam" id="PF00250">
    <property type="entry name" value="Forkhead"/>
    <property type="match status" value="1"/>
</dbReference>
<evidence type="ECO:0000313" key="10">
    <source>
        <dbReference type="Proteomes" id="UP000050761"/>
    </source>
</evidence>
<dbReference type="GO" id="GO:0005737">
    <property type="term" value="C:cytoplasm"/>
    <property type="evidence" value="ECO:0007669"/>
    <property type="project" value="UniProtKB-SubCell"/>
</dbReference>
<evidence type="ECO:0000259" key="9">
    <source>
        <dbReference type="PROSITE" id="PS50039"/>
    </source>
</evidence>
<feature type="transmembrane region" description="Helical" evidence="8">
    <location>
        <begin position="169"/>
        <end position="193"/>
    </location>
</feature>
<proteinExistence type="predicted"/>
<dbReference type="Gene3D" id="1.10.10.10">
    <property type="entry name" value="Winged helix-like DNA-binding domain superfamily/Winged helix DNA-binding domain"/>
    <property type="match status" value="1"/>
</dbReference>
<keyword evidence="4 6" id="KW-0238">DNA-binding</keyword>
<evidence type="ECO:0000313" key="11">
    <source>
        <dbReference type="WBParaSite" id="HPBE_0000500201-mRNA-1"/>
    </source>
</evidence>
<feature type="region of interest" description="Disordered" evidence="7">
    <location>
        <begin position="199"/>
        <end position="225"/>
    </location>
</feature>
<dbReference type="InterPro" id="IPR036390">
    <property type="entry name" value="WH_DNA-bd_sf"/>
</dbReference>
<keyword evidence="8" id="KW-0812">Transmembrane</keyword>
<dbReference type="PANTHER" id="PTHR45767">
    <property type="entry name" value="FORKHEAD BOX PROTEIN O"/>
    <property type="match status" value="1"/>
</dbReference>
<dbReference type="SUPFAM" id="SSF46785">
    <property type="entry name" value="Winged helix' DNA-binding domain"/>
    <property type="match status" value="1"/>
</dbReference>
<evidence type="ECO:0000256" key="7">
    <source>
        <dbReference type="SAM" id="MobiDB-lite"/>
    </source>
</evidence>
<dbReference type="WBParaSite" id="HPBE_0000500201-mRNA-1">
    <property type="protein sequence ID" value="HPBE_0000500201-mRNA-1"/>
    <property type="gene ID" value="HPBE_0000500201"/>
</dbReference>
<dbReference type="InterPro" id="IPR036388">
    <property type="entry name" value="WH-like_DNA-bd_sf"/>
</dbReference>
<feature type="region of interest" description="Disordered" evidence="7">
    <location>
        <begin position="1"/>
        <end position="23"/>
    </location>
</feature>
<keyword evidence="5" id="KW-0804">Transcription</keyword>
<comment type="subcellular location">
    <subcellularLocation>
        <location evidence="1">Cytoplasm</location>
    </subcellularLocation>
    <subcellularLocation>
        <location evidence="6">Nucleus</location>
    </subcellularLocation>
</comment>
<dbReference type="GO" id="GO:0003700">
    <property type="term" value="F:DNA-binding transcription factor activity"/>
    <property type="evidence" value="ECO:0007669"/>
    <property type="project" value="InterPro"/>
</dbReference>
<keyword evidence="3" id="KW-0805">Transcription regulation</keyword>
<keyword evidence="8" id="KW-0472">Membrane</keyword>
<dbReference type="GO" id="GO:0005634">
    <property type="term" value="C:nucleus"/>
    <property type="evidence" value="ECO:0007669"/>
    <property type="project" value="UniProtKB-SubCell"/>
</dbReference>
<evidence type="ECO:0000256" key="5">
    <source>
        <dbReference type="ARBA" id="ARBA00023163"/>
    </source>
</evidence>